<dbReference type="Gene3D" id="3.40.50.720">
    <property type="entry name" value="NAD(P)-binding Rossmann-like Domain"/>
    <property type="match status" value="1"/>
</dbReference>
<gene>
    <name evidence="2" type="ORF">Acy02nite_88480</name>
</gene>
<dbReference type="EMBL" id="BOMH01000090">
    <property type="protein sequence ID" value="GID70967.1"/>
    <property type="molecule type" value="Genomic_DNA"/>
</dbReference>
<evidence type="ECO:0000313" key="3">
    <source>
        <dbReference type="Proteomes" id="UP000619479"/>
    </source>
</evidence>
<feature type="domain" description="Enoyl reductase (ER)" evidence="1">
    <location>
        <begin position="10"/>
        <end position="314"/>
    </location>
</feature>
<dbReference type="CDD" id="cd05289">
    <property type="entry name" value="MDR_like_2"/>
    <property type="match status" value="1"/>
</dbReference>
<dbReference type="Pfam" id="PF08240">
    <property type="entry name" value="ADH_N"/>
    <property type="match status" value="1"/>
</dbReference>
<organism evidence="2 3">
    <name type="scientific">Actinoplanes cyaneus</name>
    <dbReference type="NCBI Taxonomy" id="52696"/>
    <lineage>
        <taxon>Bacteria</taxon>
        <taxon>Bacillati</taxon>
        <taxon>Actinomycetota</taxon>
        <taxon>Actinomycetes</taxon>
        <taxon>Micromonosporales</taxon>
        <taxon>Micromonosporaceae</taxon>
        <taxon>Actinoplanes</taxon>
    </lineage>
</organism>
<dbReference type="InterPro" id="IPR011032">
    <property type="entry name" value="GroES-like_sf"/>
</dbReference>
<dbReference type="GO" id="GO:0016491">
    <property type="term" value="F:oxidoreductase activity"/>
    <property type="evidence" value="ECO:0007669"/>
    <property type="project" value="InterPro"/>
</dbReference>
<dbReference type="SUPFAM" id="SSF50129">
    <property type="entry name" value="GroES-like"/>
    <property type="match status" value="1"/>
</dbReference>
<name>A0A919IUY6_9ACTN</name>
<reference evidence="2" key="1">
    <citation type="submission" date="2021-01" db="EMBL/GenBank/DDBJ databases">
        <title>Whole genome shotgun sequence of Actinoplanes cyaneus NBRC 14990.</title>
        <authorList>
            <person name="Komaki H."/>
            <person name="Tamura T."/>
        </authorList>
    </citation>
    <scope>NUCLEOTIDE SEQUENCE</scope>
    <source>
        <strain evidence="2">NBRC 14990</strain>
    </source>
</reference>
<comment type="caution">
    <text evidence="2">The sequence shown here is derived from an EMBL/GenBank/DDBJ whole genome shotgun (WGS) entry which is preliminary data.</text>
</comment>
<dbReference type="InterPro" id="IPR013154">
    <property type="entry name" value="ADH-like_N"/>
</dbReference>
<dbReference type="Pfam" id="PF13602">
    <property type="entry name" value="ADH_zinc_N_2"/>
    <property type="match status" value="1"/>
</dbReference>
<dbReference type="SMART" id="SM00829">
    <property type="entry name" value="PKS_ER"/>
    <property type="match status" value="1"/>
</dbReference>
<dbReference type="PANTHER" id="PTHR44013">
    <property type="entry name" value="ZINC-TYPE ALCOHOL DEHYDROGENASE-LIKE PROTEIN C16A3.02C"/>
    <property type="match status" value="1"/>
</dbReference>
<proteinExistence type="predicted"/>
<accession>A0A919IUY6</accession>
<dbReference type="Proteomes" id="UP000619479">
    <property type="component" value="Unassembled WGS sequence"/>
</dbReference>
<evidence type="ECO:0000259" key="1">
    <source>
        <dbReference type="SMART" id="SM00829"/>
    </source>
</evidence>
<dbReference type="PANTHER" id="PTHR44013:SF1">
    <property type="entry name" value="ZINC-TYPE ALCOHOL DEHYDROGENASE-LIKE PROTEIN C16A3.02C"/>
    <property type="match status" value="1"/>
</dbReference>
<dbReference type="AlphaFoldDB" id="A0A919IUY6"/>
<dbReference type="InterPro" id="IPR036291">
    <property type="entry name" value="NAD(P)-bd_dom_sf"/>
</dbReference>
<dbReference type="Gene3D" id="3.90.180.10">
    <property type="entry name" value="Medium-chain alcohol dehydrogenases, catalytic domain"/>
    <property type="match status" value="1"/>
</dbReference>
<dbReference type="InterPro" id="IPR020843">
    <property type="entry name" value="ER"/>
</dbReference>
<keyword evidence="3" id="KW-1185">Reference proteome</keyword>
<sequence length="316" mass="32080">MRAVVATGYGPPEQFSLAEVPIPEPGPGQLQVEVTAAALNPADLALPRGDLRSMIDLPFPHVLGNDFAGTVTTLGEGVSGFAAGDEIFGHAVPRVMRPMAASDRPSLGTGTLAEYVVVEAGTPFVAHRPAGLPPAEAAALGTSGLTARAVAITAAVSPGETVLVVGATGGMGTVLLPLLSAAGATVVATGRPGDAGLLRELGATDVIGYGDYPAGVDVAVNLVVPGTSLAPVAAALRSGGRLYTVTFPPPRPEWIGRDDVSSQLVLDTNATLGTMRDVAADGLRPHISARRPLSEGVRAYIELANEHTVGKRVIVM</sequence>
<dbReference type="SUPFAM" id="SSF51735">
    <property type="entry name" value="NAD(P)-binding Rossmann-fold domains"/>
    <property type="match status" value="1"/>
</dbReference>
<protein>
    <submittedName>
        <fullName evidence="2">NADPH:quinone reductase</fullName>
    </submittedName>
</protein>
<dbReference type="RefSeq" id="WP_203755501.1">
    <property type="nucleotide sequence ID" value="NZ_BAAAUC010000083.1"/>
</dbReference>
<evidence type="ECO:0000313" key="2">
    <source>
        <dbReference type="EMBL" id="GID70967.1"/>
    </source>
</evidence>
<dbReference type="InterPro" id="IPR052733">
    <property type="entry name" value="Chloroplast_QOR"/>
</dbReference>